<sequence length="135" mass="14411">MHHTKKSIIAAVLLGAAIGSHAEQVQRPQSFFMPPPVVLRAEPVPAKAFDYVTTVTSSDGLMRLALDARLEHEAAAKHGYAFTIAAVCDPHCQAVLKGLPSVAMAAQSFGAQFIQGDAATLQRLVAQGWFKLPAY</sequence>
<proteinExistence type="predicted"/>
<accession>E6PQ09</accession>
<name>E6PQ09_9ZZZZ</name>
<comment type="caution">
    <text evidence="1">The sequence shown here is derived from an EMBL/GenBank/DDBJ whole genome shotgun (WGS) entry which is preliminary data.</text>
</comment>
<reference evidence="1" key="1">
    <citation type="submission" date="2009-10" db="EMBL/GenBank/DDBJ databases">
        <title>Diversity of trophic interactions inside an arsenic-rich microbial ecosystem.</title>
        <authorList>
            <person name="Bertin P.N."/>
            <person name="Heinrich-Salmeron A."/>
            <person name="Pelletier E."/>
            <person name="Goulhen-Chollet F."/>
            <person name="Arsene-Ploetze F."/>
            <person name="Gallien S."/>
            <person name="Calteau A."/>
            <person name="Vallenet D."/>
            <person name="Casiot C."/>
            <person name="Chane-Woon-Ming B."/>
            <person name="Giloteaux L."/>
            <person name="Barakat M."/>
            <person name="Bonnefoy V."/>
            <person name="Bruneel O."/>
            <person name="Chandler M."/>
            <person name="Cleiss J."/>
            <person name="Duran R."/>
            <person name="Elbaz-Poulichet F."/>
            <person name="Fonknechten N."/>
            <person name="Lauga B."/>
            <person name="Mornico D."/>
            <person name="Ortet P."/>
            <person name="Schaeffer C."/>
            <person name="Siguier P."/>
            <person name="Alexander Thil Smith A."/>
            <person name="Van Dorsselaer A."/>
            <person name="Weissenbach J."/>
            <person name="Medigue C."/>
            <person name="Le Paslier D."/>
        </authorList>
    </citation>
    <scope>NUCLEOTIDE SEQUENCE</scope>
</reference>
<gene>
    <name evidence="1" type="ORF">CARN2_1623</name>
</gene>
<dbReference type="AlphaFoldDB" id="E6PQ09"/>
<evidence type="ECO:0000313" key="1">
    <source>
        <dbReference type="EMBL" id="CBH97013.1"/>
    </source>
</evidence>
<protein>
    <submittedName>
        <fullName evidence="1">Uncharacterized protein</fullName>
    </submittedName>
</protein>
<dbReference type="EMBL" id="CABM01000040">
    <property type="protein sequence ID" value="CBH97013.1"/>
    <property type="molecule type" value="Genomic_DNA"/>
</dbReference>
<organism evidence="1">
    <name type="scientific">mine drainage metagenome</name>
    <dbReference type="NCBI Taxonomy" id="410659"/>
    <lineage>
        <taxon>unclassified sequences</taxon>
        <taxon>metagenomes</taxon>
        <taxon>ecological metagenomes</taxon>
    </lineage>
</organism>